<evidence type="ECO:0000256" key="17">
    <source>
        <dbReference type="PIRSR" id="PIRSR000381-2"/>
    </source>
</evidence>
<dbReference type="InterPro" id="IPR000489">
    <property type="entry name" value="Pterin-binding_dom"/>
</dbReference>
<feature type="binding site" evidence="16 18">
    <location>
        <position position="323"/>
    </location>
    <ligand>
        <name>Zn(2+)</name>
        <dbReference type="ChEBI" id="CHEBI:29105"/>
    </ligand>
</feature>
<dbReference type="InterPro" id="IPR003726">
    <property type="entry name" value="HCY_dom"/>
</dbReference>
<feature type="domain" description="B12-binding N-terminal" evidence="23">
    <location>
        <begin position="669"/>
        <end position="766"/>
    </location>
</feature>
<dbReference type="InterPro" id="IPR011822">
    <property type="entry name" value="MetH"/>
</dbReference>
<dbReference type="EC" id="2.1.1.13" evidence="15"/>
<dbReference type="GO" id="GO:0032259">
    <property type="term" value="P:methylation"/>
    <property type="evidence" value="ECO:0007669"/>
    <property type="project" value="UniProtKB-KW"/>
</dbReference>
<dbReference type="CDD" id="cd02069">
    <property type="entry name" value="methionine_synthase_B12_BD"/>
    <property type="match status" value="1"/>
</dbReference>
<feature type="domain" description="Pterin-binding" evidence="20">
    <location>
        <begin position="374"/>
        <end position="637"/>
    </location>
</feature>
<reference evidence="24" key="1">
    <citation type="submission" date="2020-06" db="EMBL/GenBank/DDBJ databases">
        <authorList>
            <person name="Ji K."/>
            <person name="Li J."/>
        </authorList>
    </citation>
    <scope>NUCLEOTIDE SEQUENCE</scope>
    <source>
        <strain evidence="24">JKM2019</strain>
        <tissue evidence="24">Whole body</tissue>
    </source>
</reference>
<feature type="binding site" evidence="17">
    <location>
        <position position="1169"/>
    </location>
    <ligand>
        <name>S-adenosyl-L-methionine</name>
        <dbReference type="ChEBI" id="CHEBI:59789"/>
    </ligand>
</feature>
<dbReference type="PIRSF" id="PIRSF000381">
    <property type="entry name" value="MetH"/>
    <property type="match status" value="1"/>
</dbReference>
<dbReference type="PROSITE" id="PS50972">
    <property type="entry name" value="PTERIN_BINDING"/>
    <property type="match status" value="1"/>
</dbReference>
<comment type="domain">
    <text evidence="15">Modular enzyme with four functionally distinct domains. The isolated Hcy-binding domain catalyzes methyl transfer from free methylcobalamin to homocysteine. The Hcy-binding domain in association with the pterin-binding domain catalyzes the methylation of cob(I)alamin by methyltetrahydrofolate and the methylation of homocysteine. The B12-binding domain binds the cofactor. The AdoMet activation domain binds S-adenosyl-L-methionine. Under aerobic conditions cob(I)alamin can be converted to inactive cob(II)alamin. Reductive methylation by S-adenosyl-L-methionine and flavodoxin regenerates methylcobalamin.</text>
</comment>
<evidence type="ECO:0000256" key="2">
    <source>
        <dbReference type="ARBA" id="ARBA00001956"/>
    </source>
</evidence>
<dbReference type="FunFam" id="3.20.20.330:FF:000001">
    <property type="entry name" value="Methionine synthase"/>
    <property type="match status" value="1"/>
</dbReference>
<gene>
    <name evidence="24" type="ORF">HUG17_0688</name>
</gene>
<feature type="binding site" evidence="16 18">
    <location>
        <position position="259"/>
    </location>
    <ligand>
        <name>Zn(2+)</name>
        <dbReference type="ChEBI" id="CHEBI:29105"/>
    </ligand>
</feature>
<dbReference type="InterPro" id="IPR033706">
    <property type="entry name" value="Met_synthase_B12-bd"/>
</dbReference>
<evidence type="ECO:0000259" key="20">
    <source>
        <dbReference type="PROSITE" id="PS50972"/>
    </source>
</evidence>
<feature type="binding site" evidence="17">
    <location>
        <begin position="785"/>
        <end position="789"/>
    </location>
    <ligand>
        <name>methylcob(III)alamin</name>
        <dbReference type="ChEBI" id="CHEBI:28115"/>
    </ligand>
</feature>
<dbReference type="FunFam" id="3.20.20.20:FF:000002">
    <property type="entry name" value="Methionine synthase"/>
    <property type="match status" value="1"/>
</dbReference>
<protein>
    <recommendedName>
        <fullName evidence="15">Methionine synthase</fullName>
        <ecNumber evidence="15">2.1.1.13</ecNumber>
    </recommendedName>
    <alternativeName>
        <fullName evidence="15">5-methyltetrahydrofolate--homocysteine methyltransferase</fullName>
    </alternativeName>
</protein>
<evidence type="ECO:0000259" key="23">
    <source>
        <dbReference type="PROSITE" id="PS51337"/>
    </source>
</evidence>
<evidence type="ECO:0000256" key="12">
    <source>
        <dbReference type="ARBA" id="ARBA00022833"/>
    </source>
</evidence>
<keyword evidence="13 15" id="KW-0486">Methionine biosynthesis</keyword>
<dbReference type="Gene3D" id="1.10.288.10">
    <property type="entry name" value="Cobalamin-dependent Methionine Synthase, domain 2"/>
    <property type="match status" value="1"/>
</dbReference>
<evidence type="ECO:0000256" key="9">
    <source>
        <dbReference type="ARBA" id="ARBA00022691"/>
    </source>
</evidence>
<dbReference type="Pfam" id="PF02574">
    <property type="entry name" value="S-methyl_trans"/>
    <property type="match status" value="1"/>
</dbReference>
<keyword evidence="8 15" id="KW-0808">Transferase</keyword>
<dbReference type="PANTHER" id="PTHR45833:SF1">
    <property type="entry name" value="METHIONINE SYNTHASE"/>
    <property type="match status" value="1"/>
</dbReference>
<feature type="binding site" evidence="17">
    <location>
        <position position="837"/>
    </location>
    <ligand>
        <name>methylcob(III)alamin</name>
        <dbReference type="ChEBI" id="CHEBI:28115"/>
    </ligand>
</feature>
<keyword evidence="5 15" id="KW-0489">Methyltransferase</keyword>
<evidence type="ECO:0000256" key="1">
    <source>
        <dbReference type="ARBA" id="ARBA00001947"/>
    </source>
</evidence>
<evidence type="ECO:0000256" key="18">
    <source>
        <dbReference type="PROSITE-ProRule" id="PRU00333"/>
    </source>
</evidence>
<feature type="domain" description="AdoMet activation" evidence="21">
    <location>
        <begin position="926"/>
        <end position="1260"/>
    </location>
</feature>
<organism evidence="24">
    <name type="scientific">Dermatophagoides farinae</name>
    <name type="common">American house dust mite</name>
    <dbReference type="NCBI Taxonomy" id="6954"/>
    <lineage>
        <taxon>Eukaryota</taxon>
        <taxon>Metazoa</taxon>
        <taxon>Ecdysozoa</taxon>
        <taxon>Arthropoda</taxon>
        <taxon>Chelicerata</taxon>
        <taxon>Arachnida</taxon>
        <taxon>Acari</taxon>
        <taxon>Acariformes</taxon>
        <taxon>Sarcoptiformes</taxon>
        <taxon>Astigmata</taxon>
        <taxon>Psoroptidia</taxon>
        <taxon>Analgoidea</taxon>
        <taxon>Pyroglyphidae</taxon>
        <taxon>Dermatophagoidinae</taxon>
        <taxon>Dermatophagoides</taxon>
    </lineage>
</organism>
<keyword evidence="10 15" id="KW-0479">Metal-binding</keyword>
<feature type="binding site" evidence="17">
    <location>
        <position position="833"/>
    </location>
    <ligand>
        <name>methylcob(III)alamin</name>
        <dbReference type="ChEBI" id="CHEBI:28115"/>
    </ligand>
</feature>
<dbReference type="Pfam" id="PF00809">
    <property type="entry name" value="Pterin_bind"/>
    <property type="match status" value="1"/>
</dbReference>
<dbReference type="Gene3D" id="1.10.1240.10">
    <property type="entry name" value="Methionine synthase domain"/>
    <property type="match status" value="1"/>
</dbReference>
<evidence type="ECO:0000256" key="16">
    <source>
        <dbReference type="PIRSR" id="PIRSR000381-1"/>
    </source>
</evidence>
<feature type="binding site" evidence="17">
    <location>
        <position position="889"/>
    </location>
    <ligand>
        <name>methylcob(III)alamin</name>
        <dbReference type="ChEBI" id="CHEBI:28115"/>
    </ligand>
</feature>
<feature type="domain" description="B12-binding" evidence="22">
    <location>
        <begin position="775"/>
        <end position="910"/>
    </location>
</feature>
<sequence length="1260" mass="141705">MENNDCEMIEKKFRIQRLLESLASKILLIDGAMGTMIQRHRFEEKDYRGCLFDDHPCPLKGNNDILSLTQPDIIYSIHKEYLESGADIIETNTFSSTCIAQADYQCGHLIAEMNRKSARIARKAVEDYMDEHPDNGYKFVAGSLGPTNKTLSISPRVEDPSFRDVVWDELVDAYREQTRALLDGGVDIILIETIIDTANSKAALFAVRSVMEERHENDIPIFVSATIVDKSGRTLSGQTSESFIISTSHAKPMAFGLNCALGADDMEPFIKRISNFARNTFTICYPNAGLPNVFGEYDETPETMAQHIARFVDQSLINIVGGCCGTTPDHIRAIGQVVKNVEPRKVVGSFKQYSTDATYLAGLEPFIFNESTLFVNIGERCNVAGSKRFARLIRQKKYSEALQVAKEQVENGAQVLDVNMDEGMIDGPREMANFLNLISTEPEICRVPVCIDSSKFEVIEAGLKCCQGKGVVNSISLKEGEADFIAKAKLIKSFGFAVVVMAFDEKGQATEEDEKVNICARSYRLLVAEETVGFNPCDIIFDPNILTIGTGMEEHNLYAINYINACRRIKQACPGCHISGGVSNLSFSFRGMERIREAMHSVFLFHAIKAGMDMGIVNAGALPSYTDIDSELLDLCEDLIWNRKAEATEKILEYAQTHANQSGKAAQVNVQDWRLEPVETRLAHSIVKGIDQYIEQDVEECRQNVDRYSRPLHIIEGPLMKGISVVGDLFGDGKMFLPQVIKSARVMKKAVAYLIPFMEQEKLDNPDDCDGDDHVTTVVIATVKGDVHDIGKNIVGVVLACNNFKVIDLGVMTPCEKIIEAIEEHKADIVGLSGLITPSLDEMIYVAKELQRLNYQIPLIIGGATTSKKHTAVKIAPRYVGPVIHCLDASRSVIACAKLLDENGRDDYVEEIQEEYEEIRVDHYDSLSDRVYLKYDQVKRNKLTLKFDMIKPPTFLGTKTFLHYDLNTLRKYIDWKPFFDVWQLRGKYPNRNYPKIFNDETVGAEARKVFDDAQRMIDRFIRSNELKANGIVGLYRANSINDDDIILFDENGVELDRLYGLRQQAAKESQDNSAYMSLADFVAPRESGLADYVGLFVVSAGFGCEELCAQYLTNNDVYNDIMVKAVADRLAEAFAEHLHERVRREFWAYAPDEQFETSDLLKVNYRGIRPAPGYPSQPDHTEKVTYWKVMDVERQTNIKLTESLAIWPSASTCGIYFAHPESKYFAVGKIDKDQIADYAKRKQQPMQEMEKWLSTCLAYS</sequence>
<comment type="catalytic activity">
    <reaction evidence="15">
        <text>(6S)-5-methyl-5,6,7,8-tetrahydrofolate + L-homocysteine = (6S)-5,6,7,8-tetrahydrofolate + L-methionine</text>
        <dbReference type="Rhea" id="RHEA:11172"/>
        <dbReference type="ChEBI" id="CHEBI:18608"/>
        <dbReference type="ChEBI" id="CHEBI:57453"/>
        <dbReference type="ChEBI" id="CHEBI:57844"/>
        <dbReference type="ChEBI" id="CHEBI:58199"/>
        <dbReference type="EC" id="2.1.1.13"/>
    </reaction>
</comment>
<evidence type="ECO:0000256" key="5">
    <source>
        <dbReference type="ARBA" id="ARBA00022603"/>
    </source>
</evidence>
<evidence type="ECO:0000256" key="14">
    <source>
        <dbReference type="ARBA" id="ARBA00023285"/>
    </source>
</evidence>
<comment type="pathway">
    <text evidence="3 15">Amino-acid biosynthesis; L-methionine biosynthesis via de novo pathway; L-methionine from L-homocysteine (MetH route): step 1/1.</text>
</comment>
<evidence type="ECO:0000259" key="22">
    <source>
        <dbReference type="PROSITE" id="PS51332"/>
    </source>
</evidence>
<dbReference type="FunFam" id="3.40.50.280:FF:000001">
    <property type="entry name" value="Methionine synthase"/>
    <property type="match status" value="1"/>
</dbReference>
<dbReference type="InterPro" id="IPR006158">
    <property type="entry name" value="Cobalamin-bd"/>
</dbReference>
<dbReference type="Gene3D" id="3.20.20.20">
    <property type="entry name" value="Dihydropteroate synthase-like"/>
    <property type="match status" value="1"/>
</dbReference>
<dbReference type="InterPro" id="IPR003759">
    <property type="entry name" value="Cbl-bd_cap"/>
</dbReference>
<dbReference type="GO" id="GO:0008270">
    <property type="term" value="F:zinc ion binding"/>
    <property type="evidence" value="ECO:0007669"/>
    <property type="project" value="UniProtKB-UniRule"/>
</dbReference>
<dbReference type="Gene3D" id="3.10.196.10">
    <property type="entry name" value="Vitamin B12-dependent methionine synthase, activation domain"/>
    <property type="match status" value="1"/>
</dbReference>
<feature type="domain" description="Hcy-binding" evidence="19">
    <location>
        <begin position="15"/>
        <end position="338"/>
    </location>
</feature>
<comment type="function">
    <text evidence="15">Catalyzes the transfer of a methyl group from methyl-cobalamin to homocysteine, yielding enzyme-bound cob(I)alamin and methionine. Subsequently, remethylates the cofactor using methyltetrahydrofolate.</text>
</comment>
<dbReference type="GO" id="GO:0005829">
    <property type="term" value="C:cytosol"/>
    <property type="evidence" value="ECO:0007669"/>
    <property type="project" value="TreeGrafter"/>
</dbReference>
<evidence type="ECO:0000256" key="3">
    <source>
        <dbReference type="ARBA" id="ARBA00005178"/>
    </source>
</evidence>
<dbReference type="Pfam" id="PF02310">
    <property type="entry name" value="B12-binding"/>
    <property type="match status" value="1"/>
</dbReference>
<comment type="caution">
    <text evidence="24">The sequence shown here is derived from an EMBL/GenBank/DDBJ whole genome shotgun (WGS) entry which is preliminary data.</text>
</comment>
<feature type="binding site" description="axial binding residue" evidence="16">
    <location>
        <position position="788"/>
    </location>
    <ligand>
        <name>methylcob(III)alamin</name>
        <dbReference type="ChEBI" id="CHEBI:28115"/>
    </ligand>
    <ligandPart>
        <name>Co</name>
        <dbReference type="ChEBI" id="CHEBI:27638"/>
    </ligandPart>
</feature>
<proteinExistence type="inferred from homology"/>
<evidence type="ECO:0000256" key="6">
    <source>
        <dbReference type="ARBA" id="ARBA00022605"/>
    </source>
</evidence>
<comment type="similarity">
    <text evidence="4">Belongs to the vitamin-B12 dependent methionine synthase family.</text>
</comment>
<feature type="binding site" evidence="17">
    <location>
        <position position="716"/>
    </location>
    <ligand>
        <name>methylcob(III)alamin</name>
        <dbReference type="ChEBI" id="CHEBI:28115"/>
    </ligand>
</feature>
<dbReference type="Gene3D" id="3.40.50.280">
    <property type="entry name" value="Cobalamin-binding domain"/>
    <property type="match status" value="1"/>
</dbReference>
<keyword evidence="7 15" id="KW-0846">Cobalamin</keyword>
<dbReference type="Proteomes" id="UP000828236">
    <property type="component" value="Unassembled WGS sequence"/>
</dbReference>
<dbReference type="PROSITE" id="PS51332">
    <property type="entry name" value="B12_BINDING"/>
    <property type="match status" value="1"/>
</dbReference>
<comment type="cofactor">
    <cofactor evidence="1 15 18">
        <name>Zn(2+)</name>
        <dbReference type="ChEBI" id="CHEBI:29105"/>
    </cofactor>
</comment>
<dbReference type="SUPFAM" id="SSF82282">
    <property type="entry name" value="Homocysteine S-methyltransferase"/>
    <property type="match status" value="1"/>
</dbReference>
<dbReference type="EMBL" id="SDOV01000001">
    <property type="protein sequence ID" value="KAH7645150.1"/>
    <property type="molecule type" value="Genomic_DNA"/>
</dbReference>
<accession>A0A9D4P5N5</accession>
<dbReference type="FunFam" id="1.10.1240.10:FF:000001">
    <property type="entry name" value="Methionine synthase"/>
    <property type="match status" value="1"/>
</dbReference>
<dbReference type="PANTHER" id="PTHR45833">
    <property type="entry name" value="METHIONINE SYNTHASE"/>
    <property type="match status" value="1"/>
</dbReference>
<dbReference type="InterPro" id="IPR037010">
    <property type="entry name" value="VitB12-dep_Met_synth_activ_sf"/>
</dbReference>
<keyword evidence="6 15" id="KW-0028">Amino-acid biosynthesis</keyword>
<dbReference type="NCBIfam" id="TIGR02082">
    <property type="entry name" value="metH"/>
    <property type="match status" value="1"/>
</dbReference>
<evidence type="ECO:0000313" key="24">
    <source>
        <dbReference type="EMBL" id="KAH7645150.1"/>
    </source>
</evidence>
<dbReference type="Pfam" id="PF02965">
    <property type="entry name" value="Met_synt_B12"/>
    <property type="match status" value="1"/>
</dbReference>
<dbReference type="SUPFAM" id="SSF51717">
    <property type="entry name" value="Dihydropteroate synthetase-like"/>
    <property type="match status" value="1"/>
</dbReference>
<reference evidence="24" key="2">
    <citation type="journal article" date="2021" name="World Allergy Organ. J.">
        <title>Chromosome-level assembly of Dermatophagoides farinae genome and transcriptome reveals two novel allergens Der f 37 and Der f 39.</title>
        <authorList>
            <person name="Chen J."/>
            <person name="Cai Z."/>
            <person name="Fan D."/>
            <person name="Hu J."/>
            <person name="Hou Y."/>
            <person name="He Y."/>
            <person name="Zhang Z."/>
            <person name="Zhao Z."/>
            <person name="Gao P."/>
            <person name="Hu W."/>
            <person name="Sun J."/>
            <person name="Li J."/>
            <person name="Ji K."/>
        </authorList>
    </citation>
    <scope>NUCLEOTIDE SEQUENCE</scope>
    <source>
        <strain evidence="24">JKM2019</strain>
    </source>
</reference>
<dbReference type="SMART" id="SM01018">
    <property type="entry name" value="B12-binding_2"/>
    <property type="match status" value="1"/>
</dbReference>
<dbReference type="NCBIfam" id="NF007024">
    <property type="entry name" value="PRK09490.1"/>
    <property type="match status" value="1"/>
</dbReference>
<name>A0A9D4P5N5_DERFA</name>
<dbReference type="AlphaFoldDB" id="A0A9D4P5N5"/>
<evidence type="ECO:0000256" key="15">
    <source>
        <dbReference type="PIRNR" id="PIRNR000381"/>
    </source>
</evidence>
<keyword evidence="14 15" id="KW-0170">Cobalt</keyword>
<evidence type="ECO:0000256" key="7">
    <source>
        <dbReference type="ARBA" id="ARBA00022628"/>
    </source>
</evidence>
<keyword evidence="9 15" id="KW-0949">S-adenosyl-L-methionine</keyword>
<evidence type="ECO:0000259" key="21">
    <source>
        <dbReference type="PROSITE" id="PS50974"/>
    </source>
</evidence>
<dbReference type="SUPFAM" id="SSF56507">
    <property type="entry name" value="Methionine synthase activation domain-like"/>
    <property type="match status" value="1"/>
</dbReference>
<evidence type="ECO:0000259" key="19">
    <source>
        <dbReference type="PROSITE" id="PS50970"/>
    </source>
</evidence>
<dbReference type="Pfam" id="PF02607">
    <property type="entry name" value="B12-binding_2"/>
    <property type="match status" value="1"/>
</dbReference>
<dbReference type="InterPro" id="IPR011005">
    <property type="entry name" value="Dihydropteroate_synth-like_sf"/>
</dbReference>
<dbReference type="PROSITE" id="PS50970">
    <property type="entry name" value="HCY"/>
    <property type="match status" value="1"/>
</dbReference>
<dbReference type="PROSITE" id="PS51337">
    <property type="entry name" value="B12_BINDING_NTER"/>
    <property type="match status" value="1"/>
</dbReference>
<dbReference type="SUPFAM" id="SSF52242">
    <property type="entry name" value="Cobalamin (vitamin B12)-binding domain"/>
    <property type="match status" value="1"/>
</dbReference>
<comment type="cofactor">
    <cofactor evidence="2 15 16">
        <name>methylcob(III)alamin</name>
        <dbReference type="ChEBI" id="CHEBI:28115"/>
    </cofactor>
</comment>
<evidence type="ECO:0000256" key="8">
    <source>
        <dbReference type="ARBA" id="ARBA00022679"/>
    </source>
</evidence>
<keyword evidence="11" id="KW-0677">Repeat</keyword>
<dbReference type="CDD" id="cd00740">
    <property type="entry name" value="MeTr"/>
    <property type="match status" value="1"/>
</dbReference>
<dbReference type="PROSITE" id="PS50974">
    <property type="entry name" value="ADOMET_ACTIVATION"/>
    <property type="match status" value="1"/>
</dbReference>
<dbReference type="GO" id="GO:0050667">
    <property type="term" value="P:homocysteine metabolic process"/>
    <property type="evidence" value="ECO:0007669"/>
    <property type="project" value="TreeGrafter"/>
</dbReference>
<feature type="binding site" evidence="16 18">
    <location>
        <position position="324"/>
    </location>
    <ligand>
        <name>Zn(2+)</name>
        <dbReference type="ChEBI" id="CHEBI:29105"/>
    </ligand>
</feature>
<evidence type="ECO:0000256" key="11">
    <source>
        <dbReference type="ARBA" id="ARBA00022737"/>
    </source>
</evidence>
<dbReference type="InterPro" id="IPR004223">
    <property type="entry name" value="VitB12-dep_Met_synth_activ_dom"/>
</dbReference>
<dbReference type="GO" id="GO:0008705">
    <property type="term" value="F:methionine synthase activity"/>
    <property type="evidence" value="ECO:0007669"/>
    <property type="project" value="UniProtKB-UniRule"/>
</dbReference>
<dbReference type="InterPro" id="IPR036594">
    <property type="entry name" value="Meth_synthase_dom"/>
</dbReference>
<dbReference type="InterPro" id="IPR036724">
    <property type="entry name" value="Cobalamin-bd_sf"/>
</dbReference>
<evidence type="ECO:0000256" key="4">
    <source>
        <dbReference type="ARBA" id="ARBA00010398"/>
    </source>
</evidence>
<feature type="binding site" evidence="17">
    <location>
        <begin position="1224"/>
        <end position="1225"/>
    </location>
    <ligand>
        <name>S-adenosyl-L-methionine</name>
        <dbReference type="ChEBI" id="CHEBI:59789"/>
    </ligand>
</feature>
<dbReference type="GO" id="GO:0031419">
    <property type="term" value="F:cobalamin binding"/>
    <property type="evidence" value="ECO:0007669"/>
    <property type="project" value="UniProtKB-UniRule"/>
</dbReference>
<dbReference type="InterPro" id="IPR036589">
    <property type="entry name" value="HCY_dom_sf"/>
</dbReference>
<dbReference type="Gene3D" id="3.20.20.330">
    <property type="entry name" value="Homocysteine-binding-like domain"/>
    <property type="match status" value="1"/>
</dbReference>
<keyword evidence="12 15" id="KW-0862">Zinc</keyword>
<evidence type="ECO:0000256" key="13">
    <source>
        <dbReference type="ARBA" id="ARBA00023167"/>
    </source>
</evidence>
<dbReference type="SUPFAM" id="SSF47644">
    <property type="entry name" value="Methionine synthase domain"/>
    <property type="match status" value="1"/>
</dbReference>
<dbReference type="InterPro" id="IPR050554">
    <property type="entry name" value="Met_Synthase/Corrinoid"/>
</dbReference>
<evidence type="ECO:0000256" key="10">
    <source>
        <dbReference type="ARBA" id="ARBA00022723"/>
    </source>
</evidence>
<feature type="binding site" evidence="17">
    <location>
        <position position="974"/>
    </location>
    <ligand>
        <name>S-adenosyl-L-methionine</name>
        <dbReference type="ChEBI" id="CHEBI:59789"/>
    </ligand>
</feature>
<dbReference type="GO" id="GO:0046653">
    <property type="term" value="P:tetrahydrofolate metabolic process"/>
    <property type="evidence" value="ECO:0007669"/>
    <property type="project" value="TreeGrafter"/>
</dbReference>